<proteinExistence type="predicted"/>
<dbReference type="InterPro" id="IPR056016">
    <property type="entry name" value="DUF7595"/>
</dbReference>
<dbReference type="Proteomes" id="UP000636709">
    <property type="component" value="Unassembled WGS sequence"/>
</dbReference>
<dbReference type="PANTHER" id="PTHR35828:SF22">
    <property type="entry name" value="OS10G0103633 PROTEIN"/>
    <property type="match status" value="1"/>
</dbReference>
<dbReference type="Pfam" id="PF24523">
    <property type="entry name" value="DUF7595"/>
    <property type="match status" value="1"/>
</dbReference>
<keyword evidence="4" id="KW-1185">Reference proteome</keyword>
<organism evidence="3 4">
    <name type="scientific">Digitaria exilis</name>
    <dbReference type="NCBI Taxonomy" id="1010633"/>
    <lineage>
        <taxon>Eukaryota</taxon>
        <taxon>Viridiplantae</taxon>
        <taxon>Streptophyta</taxon>
        <taxon>Embryophyta</taxon>
        <taxon>Tracheophyta</taxon>
        <taxon>Spermatophyta</taxon>
        <taxon>Magnoliopsida</taxon>
        <taxon>Liliopsida</taxon>
        <taxon>Poales</taxon>
        <taxon>Poaceae</taxon>
        <taxon>PACMAD clade</taxon>
        <taxon>Panicoideae</taxon>
        <taxon>Panicodae</taxon>
        <taxon>Paniceae</taxon>
        <taxon>Anthephorinae</taxon>
        <taxon>Digitaria</taxon>
    </lineage>
</organism>
<accession>A0A835EDP5</accession>
<evidence type="ECO:0000313" key="4">
    <source>
        <dbReference type="Proteomes" id="UP000636709"/>
    </source>
</evidence>
<name>A0A835EDP5_9POAL</name>
<protein>
    <recommendedName>
        <fullName evidence="2">DUF7595 domain-containing protein</fullName>
    </recommendedName>
</protein>
<dbReference type="AlphaFoldDB" id="A0A835EDP5"/>
<gene>
    <name evidence="3" type="ORF">HU200_045036</name>
</gene>
<dbReference type="PANTHER" id="PTHR35828">
    <property type="entry name" value="OS08G0203800 PROTEIN-RELATED"/>
    <property type="match status" value="1"/>
</dbReference>
<dbReference type="OrthoDB" id="672160at2759"/>
<dbReference type="EMBL" id="JACEFO010002105">
    <property type="protein sequence ID" value="KAF8683052.1"/>
    <property type="molecule type" value="Genomic_DNA"/>
</dbReference>
<evidence type="ECO:0000313" key="3">
    <source>
        <dbReference type="EMBL" id="KAF8683052.1"/>
    </source>
</evidence>
<sequence>MSSKPVFGYFLSADEGAGSGARSHCAHGRTMPPPRKRRPAFIAPASPDQNETTPPHPPPPPEPEEEEREPALPADLLPEIAARSDVTTFVRFAACCKPLRREILRPSFIRRACRGPSAAAVVPPCVLGFLHAYDRARMGEEYQDHPPAPFFSAAHPATPGVASFFDKHLAPFAARTAGSSSLLGDYEPLTSSRDGLVVLRRRYLGDGDQSSDMCVYDPMSGDRAFLPSPPGFKIWERGASEYGVSYTYVLLTAAADGIGSSFLVLAAAFDRLGRVTDNLMVQTVASSSSGKADDGGTYTWAPVTMATHAPSQWFSLQPHSDAVVLRGYIHWLMYDFLGPVRFRILTYDVGTATAGSIELPKEKDALPFSCDRILLGSSPDGRLSLHVAKKLKISVWLRRPAAGGDGDGWSRHAVIDIARAARSLTPPGMPYYWCIKDAVDFASSGVRSGAVLVRPFNAYFTERMMEEGCEEVLAVLDMETKKMRRVNKRKNITLFPYEVDLEARLLAMKTFV</sequence>
<evidence type="ECO:0000259" key="2">
    <source>
        <dbReference type="Pfam" id="PF24523"/>
    </source>
</evidence>
<feature type="domain" description="DUF7595" evidence="2">
    <location>
        <begin position="180"/>
        <end position="511"/>
    </location>
</feature>
<evidence type="ECO:0000256" key="1">
    <source>
        <dbReference type="SAM" id="MobiDB-lite"/>
    </source>
</evidence>
<comment type="caution">
    <text evidence="3">The sequence shown here is derived from an EMBL/GenBank/DDBJ whole genome shotgun (WGS) entry which is preliminary data.</text>
</comment>
<feature type="region of interest" description="Disordered" evidence="1">
    <location>
        <begin position="1"/>
        <end position="70"/>
    </location>
</feature>
<reference evidence="3" key="1">
    <citation type="submission" date="2020-07" db="EMBL/GenBank/DDBJ databases">
        <title>Genome sequence and genetic diversity analysis of an under-domesticated orphan crop, white fonio (Digitaria exilis).</title>
        <authorList>
            <person name="Bennetzen J.L."/>
            <person name="Chen S."/>
            <person name="Ma X."/>
            <person name="Wang X."/>
            <person name="Yssel A.E.J."/>
            <person name="Chaluvadi S.R."/>
            <person name="Johnson M."/>
            <person name="Gangashetty P."/>
            <person name="Hamidou F."/>
            <person name="Sanogo M.D."/>
            <person name="Zwaenepoel A."/>
            <person name="Wallace J."/>
            <person name="Van De Peer Y."/>
            <person name="Van Deynze A."/>
        </authorList>
    </citation>
    <scope>NUCLEOTIDE SEQUENCE</scope>
    <source>
        <tissue evidence="3">Leaves</tissue>
    </source>
</reference>